<feature type="region of interest" description="Disordered" evidence="1">
    <location>
        <begin position="90"/>
        <end position="109"/>
    </location>
</feature>
<reference evidence="3" key="1">
    <citation type="journal article" date="2021" name="PeerJ">
        <title>Extensive microbial diversity within the chicken gut microbiome revealed by metagenomics and culture.</title>
        <authorList>
            <person name="Gilroy R."/>
            <person name="Ravi A."/>
            <person name="Getino M."/>
            <person name="Pursley I."/>
            <person name="Horton D.L."/>
            <person name="Alikhan N.F."/>
            <person name="Baker D."/>
            <person name="Gharbi K."/>
            <person name="Hall N."/>
            <person name="Watson M."/>
            <person name="Adriaenssens E.M."/>
            <person name="Foster-Nyarko E."/>
            <person name="Jarju S."/>
            <person name="Secka A."/>
            <person name="Antonio M."/>
            <person name="Oren A."/>
            <person name="Chaudhuri R.R."/>
            <person name="La Ragione R."/>
            <person name="Hildebrand F."/>
            <person name="Pallen M.J."/>
        </authorList>
    </citation>
    <scope>NUCLEOTIDE SEQUENCE</scope>
    <source>
        <strain evidence="3">ChiHjej9B8-1298</strain>
    </source>
</reference>
<proteinExistence type="predicted"/>
<feature type="domain" description="Arm DNA-binding" evidence="2">
    <location>
        <begin position="11"/>
        <end position="86"/>
    </location>
</feature>
<dbReference type="Pfam" id="PF17293">
    <property type="entry name" value="Arm-DNA-bind_5"/>
    <property type="match status" value="1"/>
</dbReference>
<dbReference type="AlphaFoldDB" id="A0A9D2EAM7"/>
<comment type="caution">
    <text evidence="3">The sequence shown here is derived from an EMBL/GenBank/DDBJ whole genome shotgun (WGS) entry which is preliminary data.</text>
</comment>
<evidence type="ECO:0000313" key="4">
    <source>
        <dbReference type="Proteomes" id="UP000824028"/>
    </source>
</evidence>
<accession>A0A9D2EAM7</accession>
<evidence type="ECO:0000313" key="3">
    <source>
        <dbReference type="EMBL" id="HIZ33897.1"/>
    </source>
</evidence>
<gene>
    <name evidence="3" type="ORF">H9814_10260</name>
</gene>
<dbReference type="InterPro" id="IPR035386">
    <property type="entry name" value="Arm-DNA-bind_5"/>
</dbReference>
<reference evidence="3" key="2">
    <citation type="submission" date="2021-04" db="EMBL/GenBank/DDBJ databases">
        <authorList>
            <person name="Gilroy R."/>
        </authorList>
    </citation>
    <scope>NUCLEOTIDE SEQUENCE</scope>
    <source>
        <strain evidence="3">ChiHjej9B8-1298</strain>
    </source>
</reference>
<dbReference type="EMBL" id="DXBX01000082">
    <property type="protein sequence ID" value="HIZ33897.1"/>
    <property type="molecule type" value="Genomic_DNA"/>
</dbReference>
<feature type="compositionally biased region" description="Basic and acidic residues" evidence="1">
    <location>
        <begin position="98"/>
        <end position="109"/>
    </location>
</feature>
<evidence type="ECO:0000256" key="1">
    <source>
        <dbReference type="SAM" id="MobiDB-lite"/>
    </source>
</evidence>
<protein>
    <recommendedName>
        <fullName evidence="2">Arm DNA-binding domain-containing protein</fullName>
    </recommendedName>
</protein>
<dbReference type="Proteomes" id="UP000824028">
    <property type="component" value="Unassembled WGS sequence"/>
</dbReference>
<sequence length="109" mass="12951">MKRNTFSVLCYARKREQGKDRQYPIMVRITIDSEQVQFNSQLMVDKKMWKDGGVVGRSATAVHLRTQIEKIKTDITRIYEREIENNRYPSPLKGHWHTLGEAERKREKT</sequence>
<organism evidence="3 4">
    <name type="scientific">Candidatus Bacteroides merdigallinarum</name>
    <dbReference type="NCBI Taxonomy" id="2838473"/>
    <lineage>
        <taxon>Bacteria</taxon>
        <taxon>Pseudomonadati</taxon>
        <taxon>Bacteroidota</taxon>
        <taxon>Bacteroidia</taxon>
        <taxon>Bacteroidales</taxon>
        <taxon>Bacteroidaceae</taxon>
        <taxon>Bacteroides</taxon>
    </lineage>
</organism>
<evidence type="ECO:0000259" key="2">
    <source>
        <dbReference type="Pfam" id="PF17293"/>
    </source>
</evidence>
<name>A0A9D2EAM7_9BACE</name>